<reference evidence="1" key="1">
    <citation type="journal article" date="2024" name="Syst. Appl. Microbiol.">
        <title>First single-strain enrichments of Electrothrix cable bacteria, description of E. aestuarii sp. nov. and E. rattekaaiensis sp. nov., and proposal of a cable bacteria taxonomy following the rules of the SeqCode.</title>
        <authorList>
            <person name="Plum-Jensen L.E."/>
            <person name="Schramm A."/>
            <person name="Marshall I.P.G."/>
        </authorList>
    </citation>
    <scope>NUCLEOTIDE SEQUENCE</scope>
    <source>
        <strain evidence="1">Rat1</strain>
    </source>
</reference>
<protein>
    <submittedName>
        <fullName evidence="1">Uncharacterized protein</fullName>
    </submittedName>
</protein>
<gene>
    <name evidence="1" type="ORF">Q3M24_10015</name>
</gene>
<dbReference type="AlphaFoldDB" id="A0AAU8M0M5"/>
<accession>A0AAU8M0M5</accession>
<sequence length="61" mass="6720">MKQALVIDKCFLQSKGKFIIQELATSYRLVMTGAIFYELLTCKPNVGKGGQIYFSAPSSGK</sequence>
<evidence type="ECO:0000313" key="1">
    <source>
        <dbReference type="EMBL" id="XCN75042.1"/>
    </source>
</evidence>
<reference evidence="1" key="2">
    <citation type="submission" date="2024-06" db="EMBL/GenBank/DDBJ databases">
        <authorList>
            <person name="Plum-Jensen L.E."/>
            <person name="Schramm A."/>
            <person name="Marshall I.P.G."/>
        </authorList>
    </citation>
    <scope>NUCLEOTIDE SEQUENCE</scope>
    <source>
        <strain evidence="1">Rat1</strain>
    </source>
</reference>
<name>A0AAU8M0M5_9BACT</name>
<proteinExistence type="predicted"/>
<organism evidence="1">
    <name type="scientific">Candidatus Electrothrix aestuarii</name>
    <dbReference type="NCBI Taxonomy" id="3062594"/>
    <lineage>
        <taxon>Bacteria</taxon>
        <taxon>Pseudomonadati</taxon>
        <taxon>Thermodesulfobacteriota</taxon>
        <taxon>Desulfobulbia</taxon>
        <taxon>Desulfobulbales</taxon>
        <taxon>Desulfobulbaceae</taxon>
        <taxon>Candidatus Electrothrix</taxon>
    </lineage>
</organism>
<dbReference type="EMBL" id="CP159373">
    <property type="protein sequence ID" value="XCN75042.1"/>
    <property type="molecule type" value="Genomic_DNA"/>
</dbReference>
<dbReference type="KEGG" id="eaj:Q3M24_10015"/>